<dbReference type="OrthoDB" id="2538838at2"/>
<accession>A0A3D9KCU1</accession>
<dbReference type="AlphaFoldDB" id="A0A3D9KCU1"/>
<dbReference type="Proteomes" id="UP000256977">
    <property type="component" value="Unassembled WGS sequence"/>
</dbReference>
<comment type="caution">
    <text evidence="2">The sequence shown here is derived from an EMBL/GenBank/DDBJ whole genome shotgun (WGS) entry which is preliminary data.</text>
</comment>
<organism evidence="2 3">
    <name type="scientific">Cohnella phaseoli</name>
    <dbReference type="NCBI Taxonomy" id="456490"/>
    <lineage>
        <taxon>Bacteria</taxon>
        <taxon>Bacillati</taxon>
        <taxon>Bacillota</taxon>
        <taxon>Bacilli</taxon>
        <taxon>Bacillales</taxon>
        <taxon>Paenibacillaceae</taxon>
        <taxon>Cohnella</taxon>
    </lineage>
</organism>
<evidence type="ECO:0000313" key="2">
    <source>
        <dbReference type="EMBL" id="RED84113.1"/>
    </source>
</evidence>
<keyword evidence="3" id="KW-1185">Reference proteome</keyword>
<feature type="compositionally biased region" description="Low complexity" evidence="1">
    <location>
        <begin position="66"/>
        <end position="85"/>
    </location>
</feature>
<evidence type="ECO:0000256" key="1">
    <source>
        <dbReference type="SAM" id="MobiDB-lite"/>
    </source>
</evidence>
<gene>
    <name evidence="2" type="ORF">DFP98_107222</name>
</gene>
<name>A0A3D9KCU1_9BACL</name>
<sequence>MTGKAQTVQRTTTTTTQQPPLSKQASTGQLLGAQGLGLAQTLTGQGGGTLLQMQGTVGNQATAQALQQANAGSAPSSSSSAPAQEKPARLNSWTGAFMRDYKEDTSTPGQTAYEVQEQTKKGSKIGHRNEFYDLGIDDSTGEWRMIRSGQEKGFLRKSKISYKSMAGLHEGLASEKKKHGAQQISQIGNPPKEDDEEGPMDHAAEGVELLMTGPEGVMDVLDEKIDALDGIEDKADEKESLERENATVGVASSAGTLAGAGLEGLIGLRKIIKSAKSTDKETDEKAFDITEGVLDTASGTSGFVEGVSGLVNDIGTLKGAELSKAEAVSDWSGSVGEAIGAIKSAFFAVKDIYELVKKALSDEGASLDETVEGGLSAVHNLLEAAKSGVETVKSILEILKMGTGELSKVIPGLGIAVSGISITVKVYNMIKASISQREMTTIKRDFKSKYLEKHKAEHGDSYKEKSYVKENNYSIGGFSLRSSTGTDKEKLADRVNELSVKQDRTPDEDAELKDIQEYQLAKEMKYINSKRLTRGTIQVGLEMTNIAGEIATLSGVGAQVGIPLKAAASGVGVSMSIARKVKQYGRDRASQQGAWGITKSIFNAEKSSDKKQAKRIEHANMILEMIEQLPEYSLDDKVQKEYRQVERYLAATGTSIRELHRKNGDVSEQRKLIVENMAKRE</sequence>
<protein>
    <submittedName>
        <fullName evidence="2">Uncharacterized protein</fullName>
    </submittedName>
</protein>
<feature type="region of interest" description="Disordered" evidence="1">
    <location>
        <begin position="173"/>
        <end position="199"/>
    </location>
</feature>
<dbReference type="EMBL" id="QRDZ01000007">
    <property type="protein sequence ID" value="RED84113.1"/>
    <property type="molecule type" value="Genomic_DNA"/>
</dbReference>
<dbReference type="RefSeq" id="WP_116060733.1">
    <property type="nucleotide sequence ID" value="NZ_QRDZ01000007.1"/>
</dbReference>
<feature type="region of interest" description="Disordered" evidence="1">
    <location>
        <begin position="1"/>
        <end position="29"/>
    </location>
</feature>
<evidence type="ECO:0000313" key="3">
    <source>
        <dbReference type="Proteomes" id="UP000256977"/>
    </source>
</evidence>
<proteinExistence type="predicted"/>
<feature type="region of interest" description="Disordered" evidence="1">
    <location>
        <begin position="66"/>
        <end position="89"/>
    </location>
</feature>
<reference evidence="2 3" key="1">
    <citation type="submission" date="2018-07" db="EMBL/GenBank/DDBJ databases">
        <title>Genomic Encyclopedia of Type Strains, Phase III (KMG-III): the genomes of soil and plant-associated and newly described type strains.</title>
        <authorList>
            <person name="Whitman W."/>
        </authorList>
    </citation>
    <scope>NUCLEOTIDE SEQUENCE [LARGE SCALE GENOMIC DNA]</scope>
    <source>
        <strain evidence="2 3">CECT 7287</strain>
    </source>
</reference>